<keyword evidence="1" id="KW-1133">Transmembrane helix</keyword>
<feature type="transmembrane region" description="Helical" evidence="1">
    <location>
        <begin position="467"/>
        <end position="486"/>
    </location>
</feature>
<feature type="transmembrane region" description="Helical" evidence="1">
    <location>
        <begin position="347"/>
        <end position="364"/>
    </location>
</feature>
<feature type="transmembrane region" description="Helical" evidence="1">
    <location>
        <begin position="115"/>
        <end position="135"/>
    </location>
</feature>
<accession>A0ABR7X8M1</accession>
<feature type="transmembrane region" description="Helical" evidence="1">
    <location>
        <begin position="409"/>
        <end position="434"/>
    </location>
</feature>
<evidence type="ECO:0008006" key="4">
    <source>
        <dbReference type="Google" id="ProtNLM"/>
    </source>
</evidence>
<keyword evidence="3" id="KW-1185">Reference proteome</keyword>
<evidence type="ECO:0000313" key="3">
    <source>
        <dbReference type="Proteomes" id="UP000618754"/>
    </source>
</evidence>
<keyword evidence="1" id="KW-0472">Membrane</keyword>
<feature type="transmembrane region" description="Helical" evidence="1">
    <location>
        <begin position="178"/>
        <end position="195"/>
    </location>
</feature>
<dbReference type="Proteomes" id="UP000618754">
    <property type="component" value="Unassembled WGS sequence"/>
</dbReference>
<protein>
    <recommendedName>
        <fullName evidence="4">ABC transporter permease</fullName>
    </recommendedName>
</protein>
<dbReference type="RefSeq" id="WP_191176793.1">
    <property type="nucleotide sequence ID" value="NZ_JACWMW010000004.1"/>
</dbReference>
<evidence type="ECO:0000256" key="1">
    <source>
        <dbReference type="SAM" id="Phobius"/>
    </source>
</evidence>
<comment type="caution">
    <text evidence="2">The sequence shown here is derived from an EMBL/GenBank/DDBJ whole genome shotgun (WGS) entry which is preliminary data.</text>
</comment>
<organism evidence="2 3">
    <name type="scientific">Mucilaginibacter rigui</name>
    <dbReference type="NCBI Taxonomy" id="534635"/>
    <lineage>
        <taxon>Bacteria</taxon>
        <taxon>Pseudomonadati</taxon>
        <taxon>Bacteroidota</taxon>
        <taxon>Sphingobacteriia</taxon>
        <taxon>Sphingobacteriales</taxon>
        <taxon>Sphingobacteriaceae</taxon>
        <taxon>Mucilaginibacter</taxon>
    </lineage>
</organism>
<feature type="transmembrane region" description="Helical" evidence="1">
    <location>
        <begin position="304"/>
        <end position="324"/>
    </location>
</feature>
<gene>
    <name evidence="2" type="ORF">IDJ75_16755</name>
</gene>
<name>A0ABR7X8M1_9SPHI</name>
<feature type="transmembrane region" description="Helical" evidence="1">
    <location>
        <begin position="147"/>
        <end position="172"/>
    </location>
</feature>
<proteinExistence type="predicted"/>
<feature type="transmembrane region" description="Helical" evidence="1">
    <location>
        <begin position="20"/>
        <end position="38"/>
    </location>
</feature>
<keyword evidence="1" id="KW-0812">Transmembrane</keyword>
<feature type="transmembrane region" description="Helical" evidence="1">
    <location>
        <begin position="58"/>
        <end position="80"/>
    </location>
</feature>
<evidence type="ECO:0000313" key="2">
    <source>
        <dbReference type="EMBL" id="MBD1386938.1"/>
    </source>
</evidence>
<dbReference type="EMBL" id="JACWMW010000004">
    <property type="protein sequence ID" value="MBD1386938.1"/>
    <property type="molecule type" value="Genomic_DNA"/>
</dbReference>
<feature type="transmembrane region" description="Helical" evidence="1">
    <location>
        <begin position="498"/>
        <end position="516"/>
    </location>
</feature>
<feature type="transmembrane region" description="Helical" evidence="1">
    <location>
        <begin position="440"/>
        <end position="460"/>
    </location>
</feature>
<feature type="transmembrane region" description="Helical" evidence="1">
    <location>
        <begin position="266"/>
        <end position="284"/>
    </location>
</feature>
<reference evidence="2 3" key="1">
    <citation type="submission" date="2020-09" db="EMBL/GenBank/DDBJ databases">
        <title>Novel species of Mucilaginibacter isolated from a glacier on the Tibetan Plateau.</title>
        <authorList>
            <person name="Liu Q."/>
            <person name="Xin Y.-H."/>
        </authorList>
    </citation>
    <scope>NUCLEOTIDE SEQUENCE [LARGE SCALE GENOMIC DNA]</scope>
    <source>
        <strain evidence="2 3">CGMCC 1.13878</strain>
    </source>
</reference>
<sequence length="524" mass="58908">MKYIYSIIKADYLQRTRSYVFLITMAITIYAAYSFVPPPSAHYTTLNIVGFKGVYNSAWVGHLSAMMTTVMLSLYGFFLVTGGIKKDVDTEVGLIIATTPISNFGYLLSKMLSNFLVLLTIAGTTFVVSLAMFFLRSSGYPFVISNFIVPFLLLALPALLFISAIAVVGEVFLGKRAILQYIGFVFLFGAIMGHTKGETNDTIAVVTDPFGLRTMTMSIQNQVNNEFHTHVDGVSMGFTFHKKDNAFRTFTWNGITWTPVFMFSRLLWIILAFSLVYISSFFFHRFDFKQIAHKKKKATQYADNIPVITPAITAISMAALPAIIKNYSIVPLIKTELMLLIRKGSKWLWLLNAGLCVSMLFAPLNISHTYLLPVLWFLQVTRLSELATKEKTNRLHYFTWSSYKPLQRMLPAQILAGVTLMVTLALPLIIRYLLVLNGFAIVNILLGAVFIVLLAVCMGIVSGGKKLYEIVFFLITYLVTQKLPLVDYLGAIAHNSQILYTVLILNIALCCISFWARNYQARHL</sequence>